<sequence>MSSHIRRQWAYSLGPAEGKYGEIIIQLGVMSDLRLNSDETELVLDLSHTDRSRSTPILLLTSLEYPKAISMSEVFHKDVSILVKAAIKPSKTGSIERAPDLYIPL</sequence>
<reference evidence="1 2" key="1">
    <citation type="journal article" name="Sci. Rep.">
        <title>Telomere-to-telomere assembled and centromere annotated genomes of the two main subspecies of the button mushroom Agaricus bisporus reveal especially polymorphic chromosome ends.</title>
        <authorList>
            <person name="Sonnenberg A.S.M."/>
            <person name="Sedaghat-Telgerd N."/>
            <person name="Lavrijssen B."/>
            <person name="Ohm R.A."/>
            <person name="Hendrickx P.M."/>
            <person name="Scholtmeijer K."/>
            <person name="Baars J.J.P."/>
            <person name="van Peer A."/>
        </authorList>
    </citation>
    <scope>NUCLEOTIDE SEQUENCE [LARGE SCALE GENOMIC DNA]</scope>
    <source>
        <strain evidence="1 2">H119_p4</strain>
    </source>
</reference>
<name>A0A8H7F8X9_AGABI</name>
<organism evidence="1 2">
    <name type="scientific">Agaricus bisporus var. burnettii</name>
    <dbReference type="NCBI Taxonomy" id="192524"/>
    <lineage>
        <taxon>Eukaryota</taxon>
        <taxon>Fungi</taxon>
        <taxon>Dikarya</taxon>
        <taxon>Basidiomycota</taxon>
        <taxon>Agaricomycotina</taxon>
        <taxon>Agaricomycetes</taxon>
        <taxon>Agaricomycetidae</taxon>
        <taxon>Agaricales</taxon>
        <taxon>Agaricineae</taxon>
        <taxon>Agaricaceae</taxon>
        <taxon>Agaricus</taxon>
    </lineage>
</organism>
<dbReference type="EMBL" id="JABXXO010000003">
    <property type="protein sequence ID" value="KAF7782944.1"/>
    <property type="molecule type" value="Genomic_DNA"/>
</dbReference>
<evidence type="ECO:0000313" key="2">
    <source>
        <dbReference type="Proteomes" id="UP000629468"/>
    </source>
</evidence>
<gene>
    <name evidence="1" type="ORF">Agabi119p4_2320</name>
</gene>
<protein>
    <submittedName>
        <fullName evidence="1">Uncharacterized protein</fullName>
    </submittedName>
</protein>
<evidence type="ECO:0000313" key="1">
    <source>
        <dbReference type="EMBL" id="KAF7782944.1"/>
    </source>
</evidence>
<comment type="caution">
    <text evidence="1">The sequence shown here is derived from an EMBL/GenBank/DDBJ whole genome shotgun (WGS) entry which is preliminary data.</text>
</comment>
<dbReference type="Proteomes" id="UP000629468">
    <property type="component" value="Unassembled WGS sequence"/>
</dbReference>
<dbReference type="AlphaFoldDB" id="A0A8H7F8X9"/>
<accession>A0A8H7F8X9</accession>
<proteinExistence type="predicted"/>